<feature type="transmembrane region" description="Helical" evidence="1">
    <location>
        <begin position="141"/>
        <end position="161"/>
    </location>
</feature>
<dbReference type="Pfam" id="PF03729">
    <property type="entry name" value="DUF308"/>
    <property type="match status" value="1"/>
</dbReference>
<gene>
    <name evidence="2" type="ORF">BE17_22850</name>
</gene>
<dbReference type="InterPro" id="IPR005325">
    <property type="entry name" value="DUF308_memb"/>
</dbReference>
<dbReference type="EMBL" id="JEMB01003541">
    <property type="protein sequence ID" value="KYF71184.1"/>
    <property type="molecule type" value="Genomic_DNA"/>
</dbReference>
<keyword evidence="1" id="KW-1133">Transmembrane helix</keyword>
<dbReference type="InterPro" id="IPR052712">
    <property type="entry name" value="Acid_resist_chaperone_HdeD"/>
</dbReference>
<protein>
    <recommendedName>
        <fullName evidence="4">HdeD protein</fullName>
    </recommendedName>
</protein>
<evidence type="ECO:0008006" key="4">
    <source>
        <dbReference type="Google" id="ProtNLM"/>
    </source>
</evidence>
<dbReference type="AlphaFoldDB" id="A0A150QT89"/>
<dbReference type="GO" id="GO:0005886">
    <property type="term" value="C:plasma membrane"/>
    <property type="evidence" value="ECO:0007669"/>
    <property type="project" value="TreeGrafter"/>
</dbReference>
<evidence type="ECO:0000313" key="3">
    <source>
        <dbReference type="Proteomes" id="UP000075635"/>
    </source>
</evidence>
<dbReference type="PANTHER" id="PTHR34989">
    <property type="entry name" value="PROTEIN HDED"/>
    <property type="match status" value="1"/>
</dbReference>
<feature type="transmembrane region" description="Helical" evidence="1">
    <location>
        <begin position="31"/>
        <end position="48"/>
    </location>
</feature>
<feature type="transmembrane region" description="Helical" evidence="1">
    <location>
        <begin position="54"/>
        <end position="73"/>
    </location>
</feature>
<dbReference type="Proteomes" id="UP000075635">
    <property type="component" value="Unassembled WGS sequence"/>
</dbReference>
<name>A0A150QT89_SORCE</name>
<dbReference type="PANTHER" id="PTHR34989:SF1">
    <property type="entry name" value="PROTEIN HDED"/>
    <property type="match status" value="1"/>
</dbReference>
<keyword evidence="1" id="KW-0812">Transmembrane</keyword>
<reference evidence="2 3" key="1">
    <citation type="submission" date="2014-02" db="EMBL/GenBank/DDBJ databases">
        <title>The small core and large imbalanced accessory genome model reveals a collaborative survival strategy of Sorangium cellulosum strains in nature.</title>
        <authorList>
            <person name="Han K."/>
            <person name="Peng R."/>
            <person name="Blom J."/>
            <person name="Li Y.-Z."/>
        </authorList>
    </citation>
    <scope>NUCLEOTIDE SEQUENCE [LARGE SCALE GENOMIC DNA]</scope>
    <source>
        <strain evidence="2 3">So0011-07</strain>
    </source>
</reference>
<feature type="transmembrane region" description="Helical" evidence="1">
    <location>
        <begin position="167"/>
        <end position="191"/>
    </location>
</feature>
<evidence type="ECO:0000313" key="2">
    <source>
        <dbReference type="EMBL" id="KYF71184.1"/>
    </source>
</evidence>
<feature type="transmembrane region" description="Helical" evidence="1">
    <location>
        <begin position="110"/>
        <end position="129"/>
    </location>
</feature>
<organism evidence="2 3">
    <name type="scientific">Sorangium cellulosum</name>
    <name type="common">Polyangium cellulosum</name>
    <dbReference type="NCBI Taxonomy" id="56"/>
    <lineage>
        <taxon>Bacteria</taxon>
        <taxon>Pseudomonadati</taxon>
        <taxon>Myxococcota</taxon>
        <taxon>Polyangia</taxon>
        <taxon>Polyangiales</taxon>
        <taxon>Polyangiaceae</taxon>
        <taxon>Sorangium</taxon>
    </lineage>
</organism>
<comment type="caution">
    <text evidence="2">The sequence shown here is derived from an EMBL/GenBank/DDBJ whole genome shotgun (WGS) entry which is preliminary data.</text>
</comment>
<feature type="transmembrane region" description="Helical" evidence="1">
    <location>
        <begin position="85"/>
        <end position="104"/>
    </location>
</feature>
<evidence type="ECO:0000256" key="1">
    <source>
        <dbReference type="SAM" id="Phobius"/>
    </source>
</evidence>
<proteinExistence type="predicted"/>
<sequence>MADRLEDPVRTTSFGLGLVDAHTVQENRGSFLGLGIALLVLGVLAILMPVVASLVSAVVIGSVLVVSGLLQGVHAVRNPRWANSSWSLVSALFQIVAGVLIVAFPVTGTMTLTLILAAFFFADGFLRIIRAIQHRGMPAWGWLLFDGLLSLALGVLIWWRWPSTAAWALGLLVGVNLIIGGSSMLLIGVSARPRPVASARV</sequence>
<accession>A0A150QT89</accession>
<keyword evidence="1" id="KW-0472">Membrane</keyword>